<evidence type="ECO:0000313" key="2">
    <source>
        <dbReference type="EMBL" id="GFZ05093.1"/>
    </source>
</evidence>
<evidence type="ECO:0000313" key="3">
    <source>
        <dbReference type="Proteomes" id="UP000585474"/>
    </source>
</evidence>
<organism evidence="2 3">
    <name type="scientific">Actinidia rufa</name>
    <dbReference type="NCBI Taxonomy" id="165716"/>
    <lineage>
        <taxon>Eukaryota</taxon>
        <taxon>Viridiplantae</taxon>
        <taxon>Streptophyta</taxon>
        <taxon>Embryophyta</taxon>
        <taxon>Tracheophyta</taxon>
        <taxon>Spermatophyta</taxon>
        <taxon>Magnoliopsida</taxon>
        <taxon>eudicotyledons</taxon>
        <taxon>Gunneridae</taxon>
        <taxon>Pentapetalae</taxon>
        <taxon>asterids</taxon>
        <taxon>Ericales</taxon>
        <taxon>Actinidiaceae</taxon>
        <taxon>Actinidia</taxon>
    </lineage>
</organism>
<gene>
    <name evidence="2" type="ORF">Acr_17g0006650</name>
</gene>
<protein>
    <recommendedName>
        <fullName evidence="1">DOG1 domain-containing protein</fullName>
    </recommendedName>
</protein>
<proteinExistence type="predicted"/>
<feature type="domain" description="DOG1" evidence="1">
    <location>
        <begin position="1"/>
        <end position="103"/>
    </location>
</feature>
<dbReference type="PANTHER" id="PTHR46354:SF12">
    <property type="entry name" value="DNA-BINDING PROTEIN-LIKE PROTEIN"/>
    <property type="match status" value="1"/>
</dbReference>
<dbReference type="InterPro" id="IPR025422">
    <property type="entry name" value="TGA_domain"/>
</dbReference>
<dbReference type="PANTHER" id="PTHR46354">
    <property type="entry name" value="DOG1 DOMAIN-CONTAINING PROTEIN"/>
    <property type="match status" value="1"/>
</dbReference>
<sequence length="107" mass="12175">MNLNVMIRDQVLTLCKTKTDQPIFCMPLIWMQDSSSDILGMCANIDGKIEELVKILEKADDLRMRTVGKVVDLLTPQQAVEFLIAAAELQFGVHCWGLNQDRLRRNV</sequence>
<dbReference type="GO" id="GO:0043565">
    <property type="term" value="F:sequence-specific DNA binding"/>
    <property type="evidence" value="ECO:0007669"/>
    <property type="project" value="InterPro"/>
</dbReference>
<dbReference type="InterPro" id="IPR051886">
    <property type="entry name" value="Seed_Dev/Stress_Resp_Reg"/>
</dbReference>
<name>A0A7J0G2T8_9ERIC</name>
<dbReference type="EMBL" id="BJWL01000017">
    <property type="protein sequence ID" value="GFZ05093.1"/>
    <property type="molecule type" value="Genomic_DNA"/>
</dbReference>
<dbReference type="Proteomes" id="UP000585474">
    <property type="component" value="Unassembled WGS sequence"/>
</dbReference>
<dbReference type="PROSITE" id="PS51806">
    <property type="entry name" value="DOG1"/>
    <property type="match status" value="1"/>
</dbReference>
<comment type="caution">
    <text evidence="2">The sequence shown here is derived from an EMBL/GenBank/DDBJ whole genome shotgun (WGS) entry which is preliminary data.</text>
</comment>
<keyword evidence="3" id="KW-1185">Reference proteome</keyword>
<reference evidence="2 3" key="1">
    <citation type="submission" date="2019-07" db="EMBL/GenBank/DDBJ databases">
        <title>De Novo Assembly of kiwifruit Actinidia rufa.</title>
        <authorList>
            <person name="Sugita-Konishi S."/>
            <person name="Sato K."/>
            <person name="Mori E."/>
            <person name="Abe Y."/>
            <person name="Kisaki G."/>
            <person name="Hamano K."/>
            <person name="Suezawa K."/>
            <person name="Otani M."/>
            <person name="Fukuda T."/>
            <person name="Manabe T."/>
            <person name="Gomi K."/>
            <person name="Tabuchi M."/>
            <person name="Akimitsu K."/>
            <person name="Kataoka I."/>
        </authorList>
    </citation>
    <scope>NUCLEOTIDE SEQUENCE [LARGE SCALE GENOMIC DNA]</scope>
    <source>
        <strain evidence="3">cv. Fuchu</strain>
    </source>
</reference>
<evidence type="ECO:0000259" key="1">
    <source>
        <dbReference type="PROSITE" id="PS51806"/>
    </source>
</evidence>
<accession>A0A7J0G2T8</accession>
<dbReference type="AlphaFoldDB" id="A0A7J0G2T8"/>
<dbReference type="GO" id="GO:0006351">
    <property type="term" value="P:DNA-templated transcription"/>
    <property type="evidence" value="ECO:0007669"/>
    <property type="project" value="InterPro"/>
</dbReference>
<dbReference type="OrthoDB" id="542841at2759"/>